<dbReference type="EMBL" id="SIRE01000039">
    <property type="protein sequence ID" value="TBL69302.1"/>
    <property type="molecule type" value="Genomic_DNA"/>
</dbReference>
<dbReference type="AlphaFoldDB" id="A0A4Q9DHL1"/>
<dbReference type="RefSeq" id="WP_131018452.1">
    <property type="nucleotide sequence ID" value="NZ_SIRE01000039.1"/>
</dbReference>
<proteinExistence type="predicted"/>
<dbReference type="Proteomes" id="UP000293142">
    <property type="component" value="Unassembled WGS sequence"/>
</dbReference>
<dbReference type="OrthoDB" id="2664290at2"/>
<evidence type="ECO:0000313" key="3">
    <source>
        <dbReference type="Proteomes" id="UP000293142"/>
    </source>
</evidence>
<comment type="caution">
    <text evidence="2">The sequence shown here is derived from an EMBL/GenBank/DDBJ whole genome shotgun (WGS) entry which is preliminary data.</text>
</comment>
<reference evidence="2 3" key="1">
    <citation type="submission" date="2019-02" db="EMBL/GenBank/DDBJ databases">
        <title>Paenibacillus sp. nov., isolated from surface-sterilized tissue of Thalictrum simplex L.</title>
        <authorList>
            <person name="Tuo L."/>
        </authorList>
    </citation>
    <scope>NUCLEOTIDE SEQUENCE [LARGE SCALE GENOMIC DNA]</scope>
    <source>
        <strain evidence="2 3">N2SHLJ1</strain>
    </source>
</reference>
<name>A0A4Q9DHL1_9BACL</name>
<keyword evidence="1" id="KW-0175">Coiled coil</keyword>
<gene>
    <name evidence="2" type="ORF">EYB31_36180</name>
</gene>
<sequence>MRLKRALWGYDEHKVKAYLTALNTEILLLEEQREEKLKAYVKEQAELLSEVEEVSQDLAEVDRLETNLKQWIQKNQL</sequence>
<organism evidence="2 3">
    <name type="scientific">Paenibacillus thalictri</name>
    <dbReference type="NCBI Taxonomy" id="2527873"/>
    <lineage>
        <taxon>Bacteria</taxon>
        <taxon>Bacillati</taxon>
        <taxon>Bacillota</taxon>
        <taxon>Bacilli</taxon>
        <taxon>Bacillales</taxon>
        <taxon>Paenibacillaceae</taxon>
        <taxon>Paenibacillus</taxon>
    </lineage>
</organism>
<keyword evidence="3" id="KW-1185">Reference proteome</keyword>
<protein>
    <submittedName>
        <fullName evidence="2">Uncharacterized protein</fullName>
    </submittedName>
</protein>
<evidence type="ECO:0000256" key="1">
    <source>
        <dbReference type="SAM" id="Coils"/>
    </source>
</evidence>
<accession>A0A4Q9DHL1</accession>
<feature type="coiled-coil region" evidence="1">
    <location>
        <begin position="19"/>
        <end position="74"/>
    </location>
</feature>
<evidence type="ECO:0000313" key="2">
    <source>
        <dbReference type="EMBL" id="TBL69302.1"/>
    </source>
</evidence>